<sequence>MLQPFFRRKPEKQRCEMETNKQVQPKIINLSKKILTSIQIKILARGLKFTPTPCRSNPNEIKDNTLYFCRKLRLTEALYNYTSEDDSIVKNKSEYHPTKGKNKALDVFCDHITCFPYNTIPKQHIKSNLNLNEWKDLVELKNDINLTIKETDKGSAVVLMDIEYYKNLILSMLENNTYYEKLTYYNP</sequence>
<dbReference type="KEGG" id="osn:115214462"/>
<evidence type="ECO:0000313" key="2">
    <source>
        <dbReference type="RefSeq" id="XP_029639520.1"/>
    </source>
</evidence>
<dbReference type="AlphaFoldDB" id="A0A6P7SMK3"/>
<dbReference type="RefSeq" id="XP_029639520.1">
    <property type="nucleotide sequence ID" value="XM_029783660.1"/>
</dbReference>
<dbReference type="Proteomes" id="UP000515154">
    <property type="component" value="Linkage group LG7"/>
</dbReference>
<gene>
    <name evidence="2" type="primary">LOC115214462</name>
</gene>
<evidence type="ECO:0000313" key="1">
    <source>
        <dbReference type="Proteomes" id="UP000515154"/>
    </source>
</evidence>
<accession>A0A6P7SMK3</accession>
<organism evidence="1 2">
    <name type="scientific">Octopus sinensis</name>
    <name type="common">East Asian common octopus</name>
    <dbReference type="NCBI Taxonomy" id="2607531"/>
    <lineage>
        <taxon>Eukaryota</taxon>
        <taxon>Metazoa</taxon>
        <taxon>Spiralia</taxon>
        <taxon>Lophotrochozoa</taxon>
        <taxon>Mollusca</taxon>
        <taxon>Cephalopoda</taxon>
        <taxon>Coleoidea</taxon>
        <taxon>Octopodiformes</taxon>
        <taxon>Octopoda</taxon>
        <taxon>Incirrata</taxon>
        <taxon>Octopodidae</taxon>
        <taxon>Octopus</taxon>
    </lineage>
</organism>
<reference evidence="2" key="1">
    <citation type="submission" date="2025-08" db="UniProtKB">
        <authorList>
            <consortium name="RefSeq"/>
        </authorList>
    </citation>
    <scope>IDENTIFICATION</scope>
</reference>
<protein>
    <submittedName>
        <fullName evidence="2">Uncharacterized protein LOC115214462</fullName>
    </submittedName>
</protein>
<keyword evidence="1" id="KW-1185">Reference proteome</keyword>
<proteinExistence type="predicted"/>
<name>A0A6P7SMK3_9MOLL</name>